<dbReference type="GO" id="GO:0003954">
    <property type="term" value="F:NADH dehydrogenase activity"/>
    <property type="evidence" value="ECO:0007669"/>
    <property type="project" value="TreeGrafter"/>
</dbReference>
<evidence type="ECO:0000256" key="5">
    <source>
        <dbReference type="ARBA" id="ARBA00022660"/>
    </source>
</evidence>
<feature type="non-terminal residue" evidence="19">
    <location>
        <position position="484"/>
    </location>
</feature>
<feature type="domain" description="NADH:quinone oxidoreductase/Mrp antiporter transmembrane" evidence="17">
    <location>
        <begin position="3"/>
        <end position="296"/>
    </location>
</feature>
<dbReference type="GO" id="GO:0005743">
    <property type="term" value="C:mitochondrial inner membrane"/>
    <property type="evidence" value="ECO:0007669"/>
    <property type="project" value="UniProtKB-SubCell"/>
</dbReference>
<evidence type="ECO:0000256" key="7">
    <source>
        <dbReference type="ARBA" id="ARBA00022792"/>
    </source>
</evidence>
<dbReference type="PANTHER" id="PTHR42829:SF2">
    <property type="entry name" value="NADH-UBIQUINONE OXIDOREDUCTASE CHAIN 5"/>
    <property type="match status" value="1"/>
</dbReference>
<dbReference type="PRINTS" id="PR01434">
    <property type="entry name" value="NADHDHGNASE5"/>
</dbReference>
<accession>A0A382GV92</accession>
<dbReference type="InterPro" id="IPR001750">
    <property type="entry name" value="ND/Mrp_TM"/>
</dbReference>
<dbReference type="EMBL" id="UINC01057574">
    <property type="protein sequence ID" value="SVB78879.1"/>
    <property type="molecule type" value="Genomic_DNA"/>
</dbReference>
<evidence type="ECO:0000256" key="9">
    <source>
        <dbReference type="ARBA" id="ARBA00022982"/>
    </source>
</evidence>
<keyword evidence="7" id="KW-0999">Mitochondrion inner membrane</keyword>
<comment type="subcellular location">
    <subcellularLocation>
        <location evidence="1">Mitochondrion inner membrane</location>
        <topology evidence="1">Multi-pass membrane protein</topology>
    </subcellularLocation>
</comment>
<evidence type="ECO:0000256" key="14">
    <source>
        <dbReference type="ARBA" id="ARBA00023136"/>
    </source>
</evidence>
<feature type="transmembrane region" description="Helical" evidence="16">
    <location>
        <begin position="40"/>
        <end position="62"/>
    </location>
</feature>
<dbReference type="NCBIfam" id="TIGR01974">
    <property type="entry name" value="NDH_I_L"/>
    <property type="match status" value="1"/>
</dbReference>
<keyword evidence="13" id="KW-0496">Mitochondrion</keyword>
<keyword evidence="6 16" id="KW-0812">Transmembrane</keyword>
<dbReference type="InterPro" id="IPR010934">
    <property type="entry name" value="NADH_DH_su5_C"/>
</dbReference>
<protein>
    <recommendedName>
        <fullName evidence="3">NADH-ubiquinone oxidoreductase chain 5</fullName>
        <ecNumber evidence="2">7.1.1.2</ecNumber>
    </recommendedName>
</protein>
<dbReference type="Pfam" id="PF00361">
    <property type="entry name" value="Proton_antipo_M"/>
    <property type="match status" value="1"/>
</dbReference>
<feature type="transmembrane region" description="Helical" evidence="16">
    <location>
        <begin position="208"/>
        <end position="230"/>
    </location>
</feature>
<feature type="non-terminal residue" evidence="19">
    <location>
        <position position="1"/>
    </location>
</feature>
<name>A0A382GV92_9ZZZZ</name>
<evidence type="ECO:0000256" key="12">
    <source>
        <dbReference type="ARBA" id="ARBA00023075"/>
    </source>
</evidence>
<dbReference type="InterPro" id="IPR018393">
    <property type="entry name" value="NADHpl_OxRdtase_5_subgr"/>
</dbReference>
<evidence type="ECO:0000256" key="2">
    <source>
        <dbReference type="ARBA" id="ARBA00012944"/>
    </source>
</evidence>
<feature type="transmembrane region" description="Helical" evidence="16">
    <location>
        <begin position="251"/>
        <end position="269"/>
    </location>
</feature>
<evidence type="ECO:0000256" key="3">
    <source>
        <dbReference type="ARBA" id="ARBA00021096"/>
    </source>
</evidence>
<feature type="transmembrane region" description="Helical" evidence="16">
    <location>
        <begin position="184"/>
        <end position="202"/>
    </location>
</feature>
<evidence type="ECO:0000259" key="18">
    <source>
        <dbReference type="Pfam" id="PF06455"/>
    </source>
</evidence>
<evidence type="ECO:0000313" key="19">
    <source>
        <dbReference type="EMBL" id="SVB78879.1"/>
    </source>
</evidence>
<keyword evidence="9" id="KW-0249">Electron transport</keyword>
<comment type="catalytic activity">
    <reaction evidence="15">
        <text>a ubiquinone + NADH + 5 H(+)(in) = a ubiquinol + NAD(+) + 4 H(+)(out)</text>
        <dbReference type="Rhea" id="RHEA:29091"/>
        <dbReference type="Rhea" id="RHEA-COMP:9565"/>
        <dbReference type="Rhea" id="RHEA-COMP:9566"/>
        <dbReference type="ChEBI" id="CHEBI:15378"/>
        <dbReference type="ChEBI" id="CHEBI:16389"/>
        <dbReference type="ChEBI" id="CHEBI:17976"/>
        <dbReference type="ChEBI" id="CHEBI:57540"/>
        <dbReference type="ChEBI" id="CHEBI:57945"/>
        <dbReference type="EC" id="7.1.1.2"/>
    </reaction>
</comment>
<keyword evidence="8" id="KW-1278">Translocase</keyword>
<dbReference type="GO" id="GO:0015990">
    <property type="term" value="P:electron transport coupled proton transport"/>
    <property type="evidence" value="ECO:0007669"/>
    <property type="project" value="TreeGrafter"/>
</dbReference>
<keyword evidence="11" id="KW-0520">NAD</keyword>
<dbReference type="GO" id="GO:0042773">
    <property type="term" value="P:ATP synthesis coupled electron transport"/>
    <property type="evidence" value="ECO:0007669"/>
    <property type="project" value="InterPro"/>
</dbReference>
<feature type="transmembrane region" description="Helical" evidence="16">
    <location>
        <begin position="289"/>
        <end position="313"/>
    </location>
</feature>
<evidence type="ECO:0000256" key="11">
    <source>
        <dbReference type="ARBA" id="ARBA00023027"/>
    </source>
</evidence>
<evidence type="ECO:0000256" key="13">
    <source>
        <dbReference type="ARBA" id="ARBA00023128"/>
    </source>
</evidence>
<dbReference type="GO" id="GO:0008137">
    <property type="term" value="F:NADH dehydrogenase (ubiquinone) activity"/>
    <property type="evidence" value="ECO:0007669"/>
    <property type="project" value="UniProtKB-EC"/>
</dbReference>
<dbReference type="PANTHER" id="PTHR42829">
    <property type="entry name" value="NADH-UBIQUINONE OXIDOREDUCTASE CHAIN 5"/>
    <property type="match status" value="1"/>
</dbReference>
<feature type="domain" description="NADH dehydrogenase subunit 5 C-terminal" evidence="18">
    <location>
        <begin position="307"/>
        <end position="478"/>
    </location>
</feature>
<feature type="transmembrane region" description="Helical" evidence="16">
    <location>
        <begin position="82"/>
        <end position="105"/>
    </location>
</feature>
<proteinExistence type="predicted"/>
<dbReference type="Gene3D" id="1.20.5.2700">
    <property type="match status" value="1"/>
</dbReference>
<feature type="transmembrane region" description="Helical" evidence="16">
    <location>
        <begin position="156"/>
        <end position="177"/>
    </location>
</feature>
<dbReference type="InterPro" id="IPR003945">
    <property type="entry name" value="NU5C-like"/>
</dbReference>
<keyword evidence="5" id="KW-0679">Respiratory chain</keyword>
<feature type="transmembrane region" description="Helical" evidence="16">
    <location>
        <begin position="6"/>
        <end position="28"/>
    </location>
</feature>
<gene>
    <name evidence="19" type="ORF">METZ01_LOCUS231733</name>
</gene>
<dbReference type="AlphaFoldDB" id="A0A382GV92"/>
<feature type="transmembrane region" description="Helical" evidence="16">
    <location>
        <begin position="334"/>
        <end position="355"/>
    </location>
</feature>
<evidence type="ECO:0000259" key="17">
    <source>
        <dbReference type="Pfam" id="PF00361"/>
    </source>
</evidence>
<feature type="transmembrane region" description="Helical" evidence="16">
    <location>
        <begin position="385"/>
        <end position="406"/>
    </location>
</feature>
<keyword evidence="4" id="KW-0813">Transport</keyword>
<evidence type="ECO:0000256" key="1">
    <source>
        <dbReference type="ARBA" id="ARBA00004448"/>
    </source>
</evidence>
<evidence type="ECO:0000256" key="4">
    <source>
        <dbReference type="ARBA" id="ARBA00022448"/>
    </source>
</evidence>
<organism evidence="19">
    <name type="scientific">marine metagenome</name>
    <dbReference type="NCBI Taxonomy" id="408172"/>
    <lineage>
        <taxon>unclassified sequences</taxon>
        <taxon>metagenomes</taxon>
        <taxon>ecological metagenomes</taxon>
    </lineage>
</organism>
<keyword evidence="12" id="KW-0830">Ubiquinone</keyword>
<feature type="transmembrane region" description="Helical" evidence="16">
    <location>
        <begin position="126"/>
        <end position="144"/>
    </location>
</feature>
<evidence type="ECO:0000256" key="16">
    <source>
        <dbReference type="SAM" id="Phobius"/>
    </source>
</evidence>
<evidence type="ECO:0000256" key="6">
    <source>
        <dbReference type="ARBA" id="ARBA00022692"/>
    </source>
</evidence>
<dbReference type="EC" id="7.1.1.2" evidence="2"/>
<sequence>VTADNFLQLYFGWEGVGLCSYLLIGFWYKKPSANAAAIKAFIVNRVGDFGFAIGIFLIFFFYGTVNYDEVFQQTPLLIQKQVIFLGIEFNLITLICLLLFLGAMGKSAQILLHTWLPDAMEGPTPVSALIHAATMVTAGVFLVVRCSPIFEYSQVALNVVTAVGMTTAFFAATVALVQNDIKKIVAYSTCSQLGYMFFAAGVGAYHVAIFHLFTHAFFKALLFLGSGCVIHSFNNEQDIRSMGGVWKKIPFTYVLMIIGTLALTGFPFLSGYYSKDAIIEFAYLRGSTIGYLAAAVGIFTALLTAIYSWRLIFKTFHGKYNNKESNLSSIHESPLTMLIPSCLLAIGAILTGILFKEMFIGYDSSQFWSSSILFLQSIQHDRPPFWLLVITPTVVIITIPIAYYLFVANEKILKNFVLKNQVLYNFLVNKWYFDELYNFIFVEPLKKIGLFFWKKGDINTIDRYGPDGLSRLVKIISDKAVHFQ</sequence>
<evidence type="ECO:0000256" key="15">
    <source>
        <dbReference type="ARBA" id="ARBA00049551"/>
    </source>
</evidence>
<keyword evidence="14 16" id="KW-0472">Membrane</keyword>
<evidence type="ECO:0000256" key="8">
    <source>
        <dbReference type="ARBA" id="ARBA00022967"/>
    </source>
</evidence>
<reference evidence="19" key="1">
    <citation type="submission" date="2018-05" db="EMBL/GenBank/DDBJ databases">
        <authorList>
            <person name="Lanie J.A."/>
            <person name="Ng W.-L."/>
            <person name="Kazmierczak K.M."/>
            <person name="Andrzejewski T.M."/>
            <person name="Davidsen T.M."/>
            <person name="Wayne K.J."/>
            <person name="Tettelin H."/>
            <person name="Glass J.I."/>
            <person name="Rusch D."/>
            <person name="Podicherti R."/>
            <person name="Tsui H.-C.T."/>
            <person name="Winkler M.E."/>
        </authorList>
    </citation>
    <scope>NUCLEOTIDE SEQUENCE</scope>
</reference>
<dbReference type="Pfam" id="PF06455">
    <property type="entry name" value="NADH5_C"/>
    <property type="match status" value="1"/>
</dbReference>
<dbReference type="NCBIfam" id="NF005141">
    <property type="entry name" value="PRK06590.1"/>
    <property type="match status" value="1"/>
</dbReference>
<evidence type="ECO:0000256" key="10">
    <source>
        <dbReference type="ARBA" id="ARBA00022989"/>
    </source>
</evidence>
<keyword evidence="10 16" id="KW-1133">Transmembrane helix</keyword>